<sequence>MRKHLSILPHKQSMNPSHSVNELRKHIPAKAFEPSIPLSLFYFFWDVLILSIIYFLAFQVNEIWFLPIFWFSAGTMMWALFVVGHDCGHGSFSKLTWLNFLIGHLAHTPILVPFHGWKVSHRTHHNNTGNIEKDESWHPLTESQFQEADPLTKMARFKLFLIVFPLYLFVRSTGRDGSHFHPKSPLFPQGERKNAVVSTFSILLMAGFLGWVTWNYGFVFFLTYFFAPYTVFVIWLSLVTYLHHTDVDIPWYRGKDWNYVDGALSTVDRSYGIFEPIHHNIGTHVVHHLFPTIPHYRLKLAKQGLKSYLGEEYRDSKESILSVFLRSSKECIVVPDDGGKVFYKRPEAKV</sequence>
<protein>
    <submittedName>
        <fullName evidence="3">Fatty acid desaturase</fullName>
    </submittedName>
</protein>
<dbReference type="EMBL" id="RQHW01000065">
    <property type="protein sequence ID" value="TGN17717.1"/>
    <property type="molecule type" value="Genomic_DNA"/>
</dbReference>
<organism evidence="3 4">
    <name type="scientific">Leptospira idonii</name>
    <dbReference type="NCBI Taxonomy" id="1193500"/>
    <lineage>
        <taxon>Bacteria</taxon>
        <taxon>Pseudomonadati</taxon>
        <taxon>Spirochaetota</taxon>
        <taxon>Spirochaetia</taxon>
        <taxon>Leptospirales</taxon>
        <taxon>Leptospiraceae</taxon>
        <taxon>Leptospira</taxon>
    </lineage>
</organism>
<evidence type="ECO:0000259" key="2">
    <source>
        <dbReference type="Pfam" id="PF00487"/>
    </source>
</evidence>
<dbReference type="InterPro" id="IPR012171">
    <property type="entry name" value="Fatty_acid_desaturase"/>
</dbReference>
<dbReference type="InterPro" id="IPR005804">
    <property type="entry name" value="FA_desaturase_dom"/>
</dbReference>
<dbReference type="GO" id="GO:0006629">
    <property type="term" value="P:lipid metabolic process"/>
    <property type="evidence" value="ECO:0007669"/>
    <property type="project" value="InterPro"/>
</dbReference>
<evidence type="ECO:0000256" key="1">
    <source>
        <dbReference type="SAM" id="Phobius"/>
    </source>
</evidence>
<dbReference type="PANTHER" id="PTHR32100">
    <property type="entry name" value="OMEGA-6 FATTY ACID DESATURASE, CHLOROPLASTIC"/>
    <property type="match status" value="1"/>
</dbReference>
<keyword evidence="1" id="KW-0472">Membrane</keyword>
<dbReference type="Proteomes" id="UP000298058">
    <property type="component" value="Unassembled WGS sequence"/>
</dbReference>
<dbReference type="AlphaFoldDB" id="A0A4R9LX86"/>
<feature type="transmembrane region" description="Helical" evidence="1">
    <location>
        <begin position="40"/>
        <end position="57"/>
    </location>
</feature>
<reference evidence="3" key="1">
    <citation type="journal article" date="2019" name="PLoS Negl. Trop. Dis.">
        <title>Revisiting the worldwide diversity of Leptospira species in the environment.</title>
        <authorList>
            <person name="Vincent A.T."/>
            <person name="Schiettekatte O."/>
            <person name="Bourhy P."/>
            <person name="Veyrier F.J."/>
            <person name="Picardeau M."/>
        </authorList>
    </citation>
    <scope>NUCLEOTIDE SEQUENCE [LARGE SCALE GENOMIC DNA]</scope>
    <source>
        <strain evidence="3">201300427</strain>
    </source>
</reference>
<name>A0A4R9LX86_9LEPT</name>
<dbReference type="GO" id="GO:0016491">
    <property type="term" value="F:oxidoreductase activity"/>
    <property type="evidence" value="ECO:0007669"/>
    <property type="project" value="InterPro"/>
</dbReference>
<evidence type="ECO:0000313" key="4">
    <source>
        <dbReference type="Proteomes" id="UP000298058"/>
    </source>
</evidence>
<gene>
    <name evidence="3" type="ORF">EHS15_16335</name>
</gene>
<keyword evidence="1" id="KW-0812">Transmembrane</keyword>
<comment type="caution">
    <text evidence="3">The sequence shown here is derived from an EMBL/GenBank/DDBJ whole genome shotgun (WGS) entry which is preliminary data.</text>
</comment>
<proteinExistence type="predicted"/>
<dbReference type="Pfam" id="PF00487">
    <property type="entry name" value="FA_desaturase"/>
    <property type="match status" value="1"/>
</dbReference>
<dbReference type="CDD" id="cd03507">
    <property type="entry name" value="Delta12-FADS-like"/>
    <property type="match status" value="1"/>
</dbReference>
<evidence type="ECO:0000313" key="3">
    <source>
        <dbReference type="EMBL" id="TGN17717.1"/>
    </source>
</evidence>
<feature type="transmembrane region" description="Helical" evidence="1">
    <location>
        <begin position="95"/>
        <end position="117"/>
    </location>
</feature>
<keyword evidence="4" id="KW-1185">Reference proteome</keyword>
<feature type="domain" description="Fatty acid desaturase" evidence="2">
    <location>
        <begin position="64"/>
        <end position="312"/>
    </location>
</feature>
<accession>A0A4R9LX86</accession>
<feature type="transmembrane region" description="Helical" evidence="1">
    <location>
        <begin position="220"/>
        <end position="243"/>
    </location>
</feature>
<feature type="transmembrane region" description="Helical" evidence="1">
    <location>
        <begin position="63"/>
        <end position="83"/>
    </location>
</feature>
<feature type="transmembrane region" description="Helical" evidence="1">
    <location>
        <begin position="195"/>
        <end position="214"/>
    </location>
</feature>
<keyword evidence="1" id="KW-1133">Transmembrane helix</keyword>
<dbReference type="OrthoDB" id="9769653at2"/>